<dbReference type="Proteomes" id="UP000510647">
    <property type="component" value="Chromosome 1"/>
</dbReference>
<dbReference type="SMART" id="SM00636">
    <property type="entry name" value="Glyco_18"/>
    <property type="match status" value="1"/>
</dbReference>
<dbReference type="AlphaFoldDB" id="A0A7H9HM41"/>
<keyword evidence="2" id="KW-0812">Transmembrane</keyword>
<dbReference type="GO" id="GO:0006032">
    <property type="term" value="P:chitin catabolic process"/>
    <property type="evidence" value="ECO:0007669"/>
    <property type="project" value="TreeGrafter"/>
</dbReference>
<dbReference type="Gene3D" id="3.20.20.80">
    <property type="entry name" value="Glycosidases"/>
    <property type="match status" value="1"/>
</dbReference>
<dbReference type="PANTHER" id="PTHR11177:SF317">
    <property type="entry name" value="CHITINASE 12-RELATED"/>
    <property type="match status" value="1"/>
</dbReference>
<reference evidence="4 5" key="1">
    <citation type="submission" date="2020-06" db="EMBL/GenBank/DDBJ databases">
        <title>The yeast mating-type switching endonuclease HO is a domesticated member of an unorthodox homing genetic element family.</title>
        <authorList>
            <person name="Coughlan A.Y."/>
            <person name="Lombardi L."/>
            <person name="Braun-Galleani S."/>
            <person name="Martos A.R."/>
            <person name="Galeote V."/>
            <person name="Bigey F."/>
            <person name="Dequin S."/>
            <person name="Byrne K.P."/>
            <person name="Wolfe K.H."/>
        </authorList>
    </citation>
    <scope>NUCLEOTIDE SEQUENCE [LARGE SCALE GENOMIC DNA]</scope>
    <source>
        <strain evidence="4 5">CBS2947</strain>
    </source>
</reference>
<dbReference type="PROSITE" id="PS51910">
    <property type="entry name" value="GH18_2"/>
    <property type="match status" value="1"/>
</dbReference>
<dbReference type="OrthoDB" id="76388at2759"/>
<dbReference type="SUPFAM" id="SSF54556">
    <property type="entry name" value="Chitinase insertion domain"/>
    <property type="match status" value="1"/>
</dbReference>
<evidence type="ECO:0000259" key="3">
    <source>
        <dbReference type="PROSITE" id="PS51910"/>
    </source>
</evidence>
<gene>
    <name evidence="4" type="ORF">HG537_0A06470</name>
</gene>
<dbReference type="InterPro" id="IPR050314">
    <property type="entry name" value="Glycosyl_Hydrlase_18"/>
</dbReference>
<dbReference type="InterPro" id="IPR017853">
    <property type="entry name" value="GH"/>
</dbReference>
<keyword evidence="2" id="KW-0472">Membrane</keyword>
<dbReference type="GO" id="GO:0005576">
    <property type="term" value="C:extracellular region"/>
    <property type="evidence" value="ECO:0007669"/>
    <property type="project" value="TreeGrafter"/>
</dbReference>
<feature type="transmembrane region" description="Helical" evidence="2">
    <location>
        <begin position="6"/>
        <end position="27"/>
    </location>
</feature>
<dbReference type="InterPro" id="IPR001223">
    <property type="entry name" value="Glyco_hydro18_cat"/>
</dbReference>
<evidence type="ECO:0000313" key="4">
    <source>
        <dbReference type="EMBL" id="QLQ78400.1"/>
    </source>
</evidence>
<proteinExistence type="predicted"/>
<dbReference type="GO" id="GO:0008843">
    <property type="term" value="F:endochitinase activity"/>
    <property type="evidence" value="ECO:0007669"/>
    <property type="project" value="UniProtKB-EC"/>
</dbReference>
<dbReference type="Pfam" id="PF00704">
    <property type="entry name" value="Glyco_hydro_18"/>
    <property type="match status" value="1"/>
</dbReference>
<organism evidence="4 5">
    <name type="scientific">Torulaspora globosa</name>
    <dbReference type="NCBI Taxonomy" id="48254"/>
    <lineage>
        <taxon>Eukaryota</taxon>
        <taxon>Fungi</taxon>
        <taxon>Dikarya</taxon>
        <taxon>Ascomycota</taxon>
        <taxon>Saccharomycotina</taxon>
        <taxon>Saccharomycetes</taxon>
        <taxon>Saccharomycetales</taxon>
        <taxon>Saccharomycetaceae</taxon>
        <taxon>Torulaspora</taxon>
    </lineage>
</organism>
<dbReference type="CDD" id="cd06548">
    <property type="entry name" value="GH18_chitinase"/>
    <property type="match status" value="1"/>
</dbReference>
<sequence>MLFRPLVGNTLVVLLVLVSVIIEMGLYKKVFKRAVERQVVDHVRSQEDRNRTDSDLRVLSRDGYITGVYYSNWSPYSPRMHFPHDIDIGKVSHVYYAFFLVDGETGGVKSGDEWSDTGMDLYKGLAVKMRKLEGDESDVGVLPRGCLGEFFYLRHANVSRERDSRNFKVVMCVGGWSNRDEFPRMVRDPSRIDVFVNSCIETMFKYGFDGMELDWEFPEDDGYEPQAYLEVTRRLREKMDELEAQIFGSAKDHPKFHLSVATPAFSEKLKILPIKEMDQYVDIWNMMTYDYYGEWSEKTGYHSNLFDGSQGAQDSFERKHMYASEDNEGLNGDSAIQYMLKDVGIDSHKVCLGMAAYGRGFKHVDAKSFNGRFIDKKFRGVGGASEGEKGMWLYNQLPIKGSQEIFDPEYGSAFCYDAKHKTFVGYDNVDSVRMKAQYVKEKNLAGGFWWESCGDDHNNSSRSLLNAFTEEIRSIKKPDTLMYRQSQVLRFYIEKFGTDGYLSPFMERILQSEEPLD</sequence>
<name>A0A7H9HM41_9SACH</name>
<dbReference type="InterPro" id="IPR029070">
    <property type="entry name" value="Chitinase_insertion_sf"/>
</dbReference>
<dbReference type="EC" id="3.2.1.14" evidence="1"/>
<evidence type="ECO:0000313" key="5">
    <source>
        <dbReference type="Proteomes" id="UP000510647"/>
    </source>
</evidence>
<keyword evidence="2" id="KW-1133">Transmembrane helix</keyword>
<protein>
    <recommendedName>
        <fullName evidence="1">chitinase</fullName>
        <ecNumber evidence="1">3.2.1.14</ecNumber>
    </recommendedName>
</protein>
<dbReference type="EMBL" id="CP059267">
    <property type="protein sequence ID" value="QLQ78400.1"/>
    <property type="molecule type" value="Genomic_DNA"/>
</dbReference>
<feature type="domain" description="GH18" evidence="3">
    <location>
        <begin position="64"/>
        <end position="475"/>
    </location>
</feature>
<dbReference type="InterPro" id="IPR011583">
    <property type="entry name" value="Chitinase_II/V-like_cat"/>
</dbReference>
<evidence type="ECO:0000256" key="2">
    <source>
        <dbReference type="SAM" id="Phobius"/>
    </source>
</evidence>
<keyword evidence="5" id="KW-1185">Reference proteome</keyword>
<evidence type="ECO:0000256" key="1">
    <source>
        <dbReference type="ARBA" id="ARBA00012729"/>
    </source>
</evidence>
<dbReference type="GO" id="GO:0008061">
    <property type="term" value="F:chitin binding"/>
    <property type="evidence" value="ECO:0007669"/>
    <property type="project" value="InterPro"/>
</dbReference>
<dbReference type="PANTHER" id="PTHR11177">
    <property type="entry name" value="CHITINASE"/>
    <property type="match status" value="1"/>
</dbReference>
<dbReference type="Gene3D" id="3.10.50.10">
    <property type="match status" value="1"/>
</dbReference>
<dbReference type="SUPFAM" id="SSF51445">
    <property type="entry name" value="(Trans)glycosidases"/>
    <property type="match status" value="1"/>
</dbReference>
<accession>A0A7H9HM41</accession>
<dbReference type="GO" id="GO:0005975">
    <property type="term" value="P:carbohydrate metabolic process"/>
    <property type="evidence" value="ECO:0007669"/>
    <property type="project" value="InterPro"/>
</dbReference>